<keyword evidence="3" id="KW-1185">Reference proteome</keyword>
<keyword evidence="1" id="KW-0472">Membrane</keyword>
<evidence type="ECO:0000256" key="1">
    <source>
        <dbReference type="SAM" id="Phobius"/>
    </source>
</evidence>
<feature type="transmembrane region" description="Helical" evidence="1">
    <location>
        <begin position="23"/>
        <end position="43"/>
    </location>
</feature>
<protein>
    <submittedName>
        <fullName evidence="2">Uncharacterized protein</fullName>
    </submittedName>
</protein>
<keyword evidence="1" id="KW-0812">Transmembrane</keyword>
<dbReference type="Proteomes" id="UP000822688">
    <property type="component" value="Chromosome 4"/>
</dbReference>
<dbReference type="EMBL" id="CM026424">
    <property type="protein sequence ID" value="KAG0578897.1"/>
    <property type="molecule type" value="Genomic_DNA"/>
</dbReference>
<comment type="caution">
    <text evidence="2">The sequence shown here is derived from an EMBL/GenBank/DDBJ whole genome shotgun (WGS) entry which is preliminary data.</text>
</comment>
<gene>
    <name evidence="2" type="ORF">KC19_4G058000</name>
</gene>
<feature type="transmembrane region" description="Helical" evidence="1">
    <location>
        <begin position="63"/>
        <end position="80"/>
    </location>
</feature>
<name>A0A8T0I727_CERPU</name>
<proteinExistence type="predicted"/>
<evidence type="ECO:0000313" key="3">
    <source>
        <dbReference type="Proteomes" id="UP000822688"/>
    </source>
</evidence>
<dbReference type="AlphaFoldDB" id="A0A8T0I727"/>
<sequence length="122" mass="14062">MHINTSPSDVLNLLDLLFKNIKLRNIIGCFNLHVGIFYIFTTLARWPDWCKPNARPSSVLTKVLYWLNLLISDPPVIYIFQSSGAHMIYPIRLDSRYLLLLPVCWSSSWSTSQATHGWKVVV</sequence>
<accession>A0A8T0I727</accession>
<evidence type="ECO:0000313" key="2">
    <source>
        <dbReference type="EMBL" id="KAG0578897.1"/>
    </source>
</evidence>
<organism evidence="2 3">
    <name type="scientific">Ceratodon purpureus</name>
    <name type="common">Fire moss</name>
    <name type="synonym">Dicranum purpureum</name>
    <dbReference type="NCBI Taxonomy" id="3225"/>
    <lineage>
        <taxon>Eukaryota</taxon>
        <taxon>Viridiplantae</taxon>
        <taxon>Streptophyta</taxon>
        <taxon>Embryophyta</taxon>
        <taxon>Bryophyta</taxon>
        <taxon>Bryophytina</taxon>
        <taxon>Bryopsida</taxon>
        <taxon>Dicranidae</taxon>
        <taxon>Pseudoditrichales</taxon>
        <taxon>Ditrichaceae</taxon>
        <taxon>Ceratodon</taxon>
    </lineage>
</organism>
<reference evidence="2" key="1">
    <citation type="submission" date="2020-06" db="EMBL/GenBank/DDBJ databases">
        <title>WGS assembly of Ceratodon purpureus strain R40.</title>
        <authorList>
            <person name="Carey S.B."/>
            <person name="Jenkins J."/>
            <person name="Shu S."/>
            <person name="Lovell J.T."/>
            <person name="Sreedasyam A."/>
            <person name="Maumus F."/>
            <person name="Tiley G.P."/>
            <person name="Fernandez-Pozo N."/>
            <person name="Barry K."/>
            <person name="Chen C."/>
            <person name="Wang M."/>
            <person name="Lipzen A."/>
            <person name="Daum C."/>
            <person name="Saski C.A."/>
            <person name="Payton A.C."/>
            <person name="Mcbreen J.C."/>
            <person name="Conrad R.E."/>
            <person name="Kollar L.M."/>
            <person name="Olsson S."/>
            <person name="Huttunen S."/>
            <person name="Landis J.B."/>
            <person name="Wickett N.J."/>
            <person name="Johnson M.G."/>
            <person name="Rensing S.A."/>
            <person name="Grimwood J."/>
            <person name="Schmutz J."/>
            <person name="Mcdaniel S.F."/>
        </authorList>
    </citation>
    <scope>NUCLEOTIDE SEQUENCE</scope>
    <source>
        <strain evidence="2">R40</strain>
    </source>
</reference>
<keyword evidence="1" id="KW-1133">Transmembrane helix</keyword>